<dbReference type="AlphaFoldDB" id="L0R896"/>
<proteinExistence type="predicted"/>
<dbReference type="Gene3D" id="2.30.42.10">
    <property type="match status" value="1"/>
</dbReference>
<dbReference type="InterPro" id="IPR036034">
    <property type="entry name" value="PDZ_sf"/>
</dbReference>
<dbReference type="OrthoDB" id="9795827at2"/>
<dbReference type="EMBL" id="FO203522">
    <property type="protein sequence ID" value="CCO22969.1"/>
    <property type="molecule type" value="Genomic_DNA"/>
</dbReference>
<dbReference type="Pfam" id="PF04187">
    <property type="entry name" value="Cofac_haem_bdg"/>
    <property type="match status" value="1"/>
</dbReference>
<dbReference type="Gene3D" id="3.40.50.11550">
    <property type="match status" value="1"/>
</dbReference>
<dbReference type="SUPFAM" id="SSF159501">
    <property type="entry name" value="EreA/ChaN-like"/>
    <property type="match status" value="1"/>
</dbReference>
<sequence length="394" mass="43820">MVQKNNNICAKGLLVLCALFFLMAGAGCVKKNISSEMAVSFLPCPGEFLDPVGDRLPFDKLMSEAAKADYVLIGEGHTSVCDHKVQFEIIEGLTRGRNKVAIGLEMVTADKQDILNRFNLGQLSTDDLPGELDWENGWRYDFNMFRPVFELAAARRLTVAGLNFPFRLTKEVRDKGLEGLSAEDRAMLPEKVIPPAPEQEEGLKEVLAMHTNRDTADPVQVERFFLVQSLWDTAMAEKAVNLRKSSGHPVIILAGGGHVEHGWGIARRLKVLDPQAGVTIIMPWRGDKFYPSAADSFFYCPPSYESRMGMTVEMRLGRAVITAVKRDRKAYQKGIRPGDIIVKAQGIPVTSLSAMHMAGAKAHKENSPLIFTMDRRGEVFDLDIGLLQRMKKEK</sequence>
<dbReference type="InterPro" id="IPR007314">
    <property type="entry name" value="Cofac_haem-bd_dom"/>
</dbReference>
<dbReference type="eggNOG" id="COG3016">
    <property type="taxonomic scope" value="Bacteria"/>
</dbReference>
<dbReference type="PROSITE" id="PS51257">
    <property type="entry name" value="PROKAR_LIPOPROTEIN"/>
    <property type="match status" value="1"/>
</dbReference>
<feature type="domain" description="PDZ" evidence="1">
    <location>
        <begin position="306"/>
        <end position="377"/>
    </location>
</feature>
<dbReference type="SMART" id="SM00228">
    <property type="entry name" value="PDZ"/>
    <property type="match status" value="1"/>
</dbReference>
<dbReference type="eggNOG" id="COG0265">
    <property type="taxonomic scope" value="Bacteria"/>
</dbReference>
<dbReference type="PATRIC" id="fig|1121451.3.peg.940"/>
<gene>
    <name evidence="2" type="ORF">DESAM_20682</name>
</gene>
<evidence type="ECO:0000259" key="1">
    <source>
        <dbReference type="SMART" id="SM00228"/>
    </source>
</evidence>
<reference evidence="2 3" key="1">
    <citation type="submission" date="2012-10" db="EMBL/GenBank/DDBJ databases">
        <authorList>
            <person name="Genoscope - CEA"/>
        </authorList>
    </citation>
    <scope>NUCLEOTIDE SEQUENCE [LARGE SCALE GENOMIC DNA]</scope>
    <source>
        <strain evidence="3">AM13 / DSM 14728</strain>
    </source>
</reference>
<protein>
    <recommendedName>
        <fullName evidence="1">PDZ domain-containing protein</fullName>
    </recommendedName>
</protein>
<dbReference type="HOGENOM" id="CLU_035488_1_0_7"/>
<dbReference type="SUPFAM" id="SSF50156">
    <property type="entry name" value="PDZ domain-like"/>
    <property type="match status" value="1"/>
</dbReference>
<dbReference type="InterPro" id="IPR001478">
    <property type="entry name" value="PDZ"/>
</dbReference>
<dbReference type="Pfam" id="PF13180">
    <property type="entry name" value="PDZ_2"/>
    <property type="match status" value="1"/>
</dbReference>
<organism evidence="2 3">
    <name type="scientific">Maridesulfovibrio hydrothermalis AM13 = DSM 14728</name>
    <dbReference type="NCBI Taxonomy" id="1121451"/>
    <lineage>
        <taxon>Bacteria</taxon>
        <taxon>Pseudomonadati</taxon>
        <taxon>Thermodesulfobacteriota</taxon>
        <taxon>Desulfovibrionia</taxon>
        <taxon>Desulfovibrionales</taxon>
        <taxon>Desulfovibrionaceae</taxon>
        <taxon>Maridesulfovibrio</taxon>
    </lineage>
</organism>
<dbReference type="Proteomes" id="UP000010808">
    <property type="component" value="Chromosome"/>
</dbReference>
<dbReference type="CDD" id="cd14727">
    <property type="entry name" value="ChanN-like"/>
    <property type="match status" value="1"/>
</dbReference>
<name>L0R896_9BACT</name>
<evidence type="ECO:0000313" key="3">
    <source>
        <dbReference type="Proteomes" id="UP000010808"/>
    </source>
</evidence>
<dbReference type="KEGG" id="dhy:DESAM_20682"/>
<keyword evidence="3" id="KW-1185">Reference proteome</keyword>
<dbReference type="STRING" id="1121451.DESAM_20682"/>
<accession>L0R896</accession>
<evidence type="ECO:0000313" key="2">
    <source>
        <dbReference type="EMBL" id="CCO22969.1"/>
    </source>
</evidence>